<proteinExistence type="predicted"/>
<evidence type="ECO:0000313" key="2">
    <source>
        <dbReference type="Proteomes" id="UP000748756"/>
    </source>
</evidence>
<dbReference type="EMBL" id="JAAAUQ010001133">
    <property type="protein sequence ID" value="KAF9142514.1"/>
    <property type="molecule type" value="Genomic_DNA"/>
</dbReference>
<keyword evidence="2" id="KW-1185">Reference proteome</keyword>
<organism evidence="1 2">
    <name type="scientific">Linnemannia schmuckeri</name>
    <dbReference type="NCBI Taxonomy" id="64567"/>
    <lineage>
        <taxon>Eukaryota</taxon>
        <taxon>Fungi</taxon>
        <taxon>Fungi incertae sedis</taxon>
        <taxon>Mucoromycota</taxon>
        <taxon>Mortierellomycotina</taxon>
        <taxon>Mortierellomycetes</taxon>
        <taxon>Mortierellales</taxon>
        <taxon>Mortierellaceae</taxon>
        <taxon>Linnemannia</taxon>
    </lineage>
</organism>
<dbReference type="AlphaFoldDB" id="A0A9P5V7H8"/>
<evidence type="ECO:0000313" key="1">
    <source>
        <dbReference type="EMBL" id="KAF9142514.1"/>
    </source>
</evidence>
<dbReference type="Proteomes" id="UP000748756">
    <property type="component" value="Unassembled WGS sequence"/>
</dbReference>
<reference evidence="1" key="1">
    <citation type="journal article" date="2020" name="Fungal Divers.">
        <title>Resolving the Mortierellaceae phylogeny through synthesis of multi-gene phylogenetics and phylogenomics.</title>
        <authorList>
            <person name="Vandepol N."/>
            <person name="Liber J."/>
            <person name="Desiro A."/>
            <person name="Na H."/>
            <person name="Kennedy M."/>
            <person name="Barry K."/>
            <person name="Grigoriev I.V."/>
            <person name="Miller A.N."/>
            <person name="O'Donnell K."/>
            <person name="Stajich J.E."/>
            <person name="Bonito G."/>
        </authorList>
    </citation>
    <scope>NUCLEOTIDE SEQUENCE</scope>
    <source>
        <strain evidence="1">NRRL 6426</strain>
    </source>
</reference>
<gene>
    <name evidence="1" type="ORF">BG015_000799</name>
</gene>
<name>A0A9P5V7H8_9FUNG</name>
<sequence>METVKYSSTRIATASSIQQALPFFTERPKDISVSSIELHRGHFDATATASCHTESRGSMHPELGGFNYNMPKSRLHTILSGRAMLGKEASIIHDLLSVEDCLGDGYLSLADEIIAASEWTCLELEKIDIEV</sequence>
<comment type="caution">
    <text evidence="1">The sequence shown here is derived from an EMBL/GenBank/DDBJ whole genome shotgun (WGS) entry which is preliminary data.</text>
</comment>
<accession>A0A9P5V7H8</accession>
<protein>
    <submittedName>
        <fullName evidence="1">Uncharacterized protein</fullName>
    </submittedName>
</protein>